<dbReference type="AlphaFoldDB" id="A0A8E7AY38"/>
<evidence type="ECO:0000313" key="6">
    <source>
        <dbReference type="EMBL" id="QVV88414.1"/>
    </source>
</evidence>
<keyword evidence="6" id="KW-0808">Transferase</keyword>
<dbReference type="GeneID" id="65098310"/>
<dbReference type="GO" id="GO:0004671">
    <property type="term" value="F:protein C-terminal S-isoprenylcysteine carboxyl O-methyltransferase activity"/>
    <property type="evidence" value="ECO:0007669"/>
    <property type="project" value="InterPro"/>
</dbReference>
<protein>
    <submittedName>
        <fullName evidence="6">Isoprenylcysteine carboxylmethyltransferase family protein</fullName>
    </submittedName>
</protein>
<dbReference type="PANTHER" id="PTHR43847:SF1">
    <property type="entry name" value="BLL3993 PROTEIN"/>
    <property type="match status" value="1"/>
</dbReference>
<keyword evidence="6" id="KW-0489">Methyltransferase</keyword>
<keyword evidence="3 5" id="KW-1133">Transmembrane helix</keyword>
<feature type="transmembrane region" description="Helical" evidence="5">
    <location>
        <begin position="178"/>
        <end position="207"/>
    </location>
</feature>
<dbReference type="EMBL" id="CP075546">
    <property type="protein sequence ID" value="QVV88414.1"/>
    <property type="molecule type" value="Genomic_DNA"/>
</dbReference>
<keyword evidence="2 5" id="KW-0812">Transmembrane</keyword>
<reference evidence="6 7" key="1">
    <citation type="submission" date="2021-05" db="EMBL/GenBank/DDBJ databases">
        <title>A novel Methanospirillum isolate from a pyrite-forming mixed culture.</title>
        <authorList>
            <person name="Bunk B."/>
            <person name="Sproer C."/>
            <person name="Spring S."/>
            <person name="Pester M."/>
        </authorList>
    </citation>
    <scope>NUCLEOTIDE SEQUENCE [LARGE SCALE GENOMIC DNA]</scope>
    <source>
        <strain evidence="6 7">J.3.6.1-F.2.7.3</strain>
    </source>
</reference>
<sequence>MNHGENPNFQAKEDENEWNIRIKGIVYGLIPVVIMGVVLFGSSGTLFWPMAWVILGTLFLATTLVTLFCSPDLITERMVKKPGVKKWDSFLVTVMNVMGFLTLFVAGLDMRFNWTGEMVFSIQIAALCFFLSGYLIFSWAMLSNRFFSTVVRIQEEKGHYAIMSGPYRFIRHPGYMGFILIVLAQPLMLGSLWALFPGVVTAALFVVRTRKEDDVLVSELNGYSMYIQEVKYRLIPGIW</sequence>
<dbReference type="InterPro" id="IPR007269">
    <property type="entry name" value="ICMT_MeTrfase"/>
</dbReference>
<evidence type="ECO:0000256" key="5">
    <source>
        <dbReference type="SAM" id="Phobius"/>
    </source>
</evidence>
<evidence type="ECO:0000256" key="3">
    <source>
        <dbReference type="ARBA" id="ARBA00022989"/>
    </source>
</evidence>
<feature type="transmembrane region" description="Helical" evidence="5">
    <location>
        <begin position="20"/>
        <end position="40"/>
    </location>
</feature>
<evidence type="ECO:0000256" key="1">
    <source>
        <dbReference type="ARBA" id="ARBA00004141"/>
    </source>
</evidence>
<evidence type="ECO:0000313" key="7">
    <source>
        <dbReference type="Proteomes" id="UP000680656"/>
    </source>
</evidence>
<dbReference type="Gene3D" id="1.20.120.1630">
    <property type="match status" value="1"/>
</dbReference>
<dbReference type="Pfam" id="PF04140">
    <property type="entry name" value="ICMT"/>
    <property type="match status" value="1"/>
</dbReference>
<dbReference type="GO" id="GO:0032259">
    <property type="term" value="P:methylation"/>
    <property type="evidence" value="ECO:0007669"/>
    <property type="project" value="UniProtKB-KW"/>
</dbReference>
<keyword evidence="4 5" id="KW-0472">Membrane</keyword>
<gene>
    <name evidence="6" type="ORF">KHC33_13960</name>
</gene>
<organism evidence="6 7">
    <name type="scientific">Methanospirillum purgamenti</name>
    <dbReference type="NCBI Taxonomy" id="2834276"/>
    <lineage>
        <taxon>Archaea</taxon>
        <taxon>Methanobacteriati</taxon>
        <taxon>Methanobacteriota</taxon>
        <taxon>Stenosarchaea group</taxon>
        <taxon>Methanomicrobia</taxon>
        <taxon>Methanomicrobiales</taxon>
        <taxon>Methanospirillaceae</taxon>
        <taxon>Methanospirillum</taxon>
    </lineage>
</organism>
<dbReference type="RefSeq" id="WP_214419223.1">
    <property type="nucleotide sequence ID" value="NZ_CP075546.1"/>
</dbReference>
<feature type="transmembrane region" description="Helical" evidence="5">
    <location>
        <begin position="90"/>
        <end position="108"/>
    </location>
</feature>
<feature type="transmembrane region" description="Helical" evidence="5">
    <location>
        <begin position="120"/>
        <end position="142"/>
    </location>
</feature>
<dbReference type="Proteomes" id="UP000680656">
    <property type="component" value="Chromosome"/>
</dbReference>
<comment type="subcellular location">
    <subcellularLocation>
        <location evidence="1">Membrane</location>
        <topology evidence="1">Multi-pass membrane protein</topology>
    </subcellularLocation>
</comment>
<dbReference type="InterPro" id="IPR052527">
    <property type="entry name" value="Metal_cation-efflux_comp"/>
</dbReference>
<proteinExistence type="predicted"/>
<name>A0A8E7AY38_9EURY</name>
<dbReference type="GO" id="GO:0016020">
    <property type="term" value="C:membrane"/>
    <property type="evidence" value="ECO:0007669"/>
    <property type="project" value="UniProtKB-SubCell"/>
</dbReference>
<dbReference type="PANTHER" id="PTHR43847">
    <property type="entry name" value="BLL3993 PROTEIN"/>
    <property type="match status" value="1"/>
</dbReference>
<evidence type="ECO:0000256" key="4">
    <source>
        <dbReference type="ARBA" id="ARBA00023136"/>
    </source>
</evidence>
<feature type="transmembrane region" description="Helical" evidence="5">
    <location>
        <begin position="46"/>
        <end position="69"/>
    </location>
</feature>
<accession>A0A8E7AY38</accession>
<evidence type="ECO:0000256" key="2">
    <source>
        <dbReference type="ARBA" id="ARBA00022692"/>
    </source>
</evidence>
<keyword evidence="7" id="KW-1185">Reference proteome</keyword>
<dbReference type="KEGG" id="mrtj:KHC33_13960"/>